<evidence type="ECO:0000259" key="6">
    <source>
        <dbReference type="PROSITE" id="PS51186"/>
    </source>
</evidence>
<evidence type="ECO:0000256" key="4">
    <source>
        <dbReference type="ARBA" id="ARBA00023315"/>
    </source>
</evidence>
<keyword evidence="1" id="KW-0678">Repressor</keyword>
<name>A0A644ZYR5_9ZZZZ</name>
<dbReference type="PROSITE" id="PS51186">
    <property type="entry name" value="GNAT"/>
    <property type="match status" value="1"/>
</dbReference>
<accession>A0A644ZYR5</accession>
<dbReference type="CDD" id="cd04301">
    <property type="entry name" value="NAT_SF"/>
    <property type="match status" value="1"/>
</dbReference>
<dbReference type="InterPro" id="IPR000182">
    <property type="entry name" value="GNAT_dom"/>
</dbReference>
<protein>
    <recommendedName>
        <fullName evidence="6">N-acetyltransferase domain-containing protein</fullName>
    </recommendedName>
</protein>
<proteinExistence type="predicted"/>
<dbReference type="PANTHER" id="PTHR36449">
    <property type="entry name" value="ACETYLTRANSFERASE-RELATED"/>
    <property type="match status" value="1"/>
</dbReference>
<dbReference type="InterPro" id="IPR016181">
    <property type="entry name" value="Acyl_CoA_acyltransferase"/>
</dbReference>
<dbReference type="AlphaFoldDB" id="A0A644ZYR5"/>
<keyword evidence="2" id="KW-1277">Toxin-antitoxin system</keyword>
<evidence type="ECO:0000256" key="1">
    <source>
        <dbReference type="ARBA" id="ARBA00022491"/>
    </source>
</evidence>
<comment type="caution">
    <text evidence="7">The sequence shown here is derived from an EMBL/GenBank/DDBJ whole genome shotgun (WGS) entry which is preliminary data.</text>
</comment>
<gene>
    <name evidence="7" type="ORF">SDC9_92808</name>
</gene>
<dbReference type="Gene3D" id="3.40.630.30">
    <property type="match status" value="1"/>
</dbReference>
<evidence type="ECO:0000256" key="5">
    <source>
        <dbReference type="ARBA" id="ARBA00049880"/>
    </source>
</evidence>
<evidence type="ECO:0000256" key="3">
    <source>
        <dbReference type="ARBA" id="ARBA00022679"/>
    </source>
</evidence>
<reference evidence="7" key="1">
    <citation type="submission" date="2019-08" db="EMBL/GenBank/DDBJ databases">
        <authorList>
            <person name="Kucharzyk K."/>
            <person name="Murdoch R.W."/>
            <person name="Higgins S."/>
            <person name="Loffler F."/>
        </authorList>
    </citation>
    <scope>NUCLEOTIDE SEQUENCE</scope>
</reference>
<dbReference type="Pfam" id="PF00583">
    <property type="entry name" value="Acetyltransf_1"/>
    <property type="match status" value="1"/>
</dbReference>
<organism evidence="7">
    <name type="scientific">bioreactor metagenome</name>
    <dbReference type="NCBI Taxonomy" id="1076179"/>
    <lineage>
        <taxon>unclassified sequences</taxon>
        <taxon>metagenomes</taxon>
        <taxon>ecological metagenomes</taxon>
    </lineage>
</organism>
<evidence type="ECO:0000256" key="2">
    <source>
        <dbReference type="ARBA" id="ARBA00022649"/>
    </source>
</evidence>
<dbReference type="SUPFAM" id="SSF55729">
    <property type="entry name" value="Acyl-CoA N-acyltransferases (Nat)"/>
    <property type="match status" value="1"/>
</dbReference>
<keyword evidence="4" id="KW-0012">Acyltransferase</keyword>
<dbReference type="GO" id="GO:0016747">
    <property type="term" value="F:acyltransferase activity, transferring groups other than amino-acyl groups"/>
    <property type="evidence" value="ECO:0007669"/>
    <property type="project" value="InterPro"/>
</dbReference>
<evidence type="ECO:0000313" key="7">
    <source>
        <dbReference type="EMBL" id="MPM46110.1"/>
    </source>
</evidence>
<dbReference type="EMBL" id="VSSQ01011144">
    <property type="protein sequence ID" value="MPM46110.1"/>
    <property type="molecule type" value="Genomic_DNA"/>
</dbReference>
<keyword evidence="3" id="KW-0808">Transferase</keyword>
<feature type="domain" description="N-acetyltransferase" evidence="6">
    <location>
        <begin position="12"/>
        <end position="170"/>
    </location>
</feature>
<comment type="catalytic activity">
    <reaction evidence="5">
        <text>glycyl-tRNA(Gly) + acetyl-CoA = N-acetylglycyl-tRNA(Gly) + CoA + H(+)</text>
        <dbReference type="Rhea" id="RHEA:81867"/>
        <dbReference type="Rhea" id="RHEA-COMP:9683"/>
        <dbReference type="Rhea" id="RHEA-COMP:19766"/>
        <dbReference type="ChEBI" id="CHEBI:15378"/>
        <dbReference type="ChEBI" id="CHEBI:57287"/>
        <dbReference type="ChEBI" id="CHEBI:57288"/>
        <dbReference type="ChEBI" id="CHEBI:78522"/>
        <dbReference type="ChEBI" id="CHEBI:232036"/>
    </reaction>
</comment>
<dbReference type="PANTHER" id="PTHR36449:SF1">
    <property type="entry name" value="ACETYLTRANSFERASE"/>
    <property type="match status" value="1"/>
</dbReference>
<sequence length="183" mass="20661">MSLSSIIPNSELTIFPLNESNDFSSFSCASPELNDFLKEDAFNDQEDLISKTSLCFWKNELAGYITLATDTIGTKEIYVSDGLERYKYSKYPGIKIARLAVDSRFEKRGVGTYLLFAGIGKALSICDSVGCRYILVDSKKESIGFYEKYGFKLAEKNKKKDFSPMYLNMQPIVAKLKLEKNSK</sequence>